<dbReference type="EMBL" id="CP123751">
    <property type="protein sequence ID" value="WHQ79995.1"/>
    <property type="molecule type" value="Genomic_DNA"/>
</dbReference>
<evidence type="ECO:0000313" key="4">
    <source>
        <dbReference type="Proteomes" id="UP001238155"/>
    </source>
</evidence>
<reference evidence="2" key="2">
    <citation type="submission" date="2023-04" db="EMBL/GenBank/DDBJ databases">
        <title>Four porcine-derived lactic acid bacteria strains analyses and their evaluation as potential probiotics based on genomics.</title>
        <authorList>
            <person name="Niu D."/>
        </authorList>
    </citation>
    <scope>NUCLEOTIDE SEQUENCE</scope>
    <source>
        <strain evidence="2">ZSB1</strain>
    </source>
</reference>
<organism evidence="2 4">
    <name type="scientific">Ligilactobacillus animalis</name>
    <dbReference type="NCBI Taxonomy" id="1605"/>
    <lineage>
        <taxon>Bacteria</taxon>
        <taxon>Bacillati</taxon>
        <taxon>Bacillota</taxon>
        <taxon>Bacilli</taxon>
        <taxon>Lactobacillales</taxon>
        <taxon>Lactobacillaceae</taxon>
        <taxon>Ligilactobacillus</taxon>
    </lineage>
</organism>
<dbReference type="Proteomes" id="UP000027129">
    <property type="component" value="Unassembled WGS sequence"/>
</dbReference>
<reference evidence="1 3" key="1">
    <citation type="submission" date="2014-04" db="EMBL/GenBank/DDBJ databases">
        <title>Draft Genome Sequence of Lactobacillus animalis 381-IL-28.</title>
        <authorList>
            <person name="Sturino J.M."/>
            <person name="Rajendran M."/>
            <person name="Altermann E."/>
        </authorList>
    </citation>
    <scope>NUCLEOTIDE SEQUENCE [LARGE SCALE GENOMIC DNA]</scope>
    <source>
        <strain evidence="1 3">381-IL-28</strain>
    </source>
</reference>
<gene>
    <name evidence="1" type="ORF">Lani381_1326</name>
    <name evidence="2" type="ORF">QFF56_08680</name>
</gene>
<protein>
    <submittedName>
        <fullName evidence="2">Uncharacterized protein</fullName>
    </submittedName>
</protein>
<name>A0AAJ6FS32_9LACO</name>
<evidence type="ECO:0000313" key="2">
    <source>
        <dbReference type="EMBL" id="WHQ79995.1"/>
    </source>
</evidence>
<evidence type="ECO:0000313" key="3">
    <source>
        <dbReference type="Proteomes" id="UP000027129"/>
    </source>
</evidence>
<proteinExistence type="predicted"/>
<dbReference type="EMBL" id="JMHU01000014">
    <property type="protein sequence ID" value="KDA45701.1"/>
    <property type="molecule type" value="Genomic_DNA"/>
</dbReference>
<keyword evidence="3" id="KW-1185">Reference proteome</keyword>
<dbReference type="AlphaFoldDB" id="A0AAJ6FS32"/>
<accession>A0AAJ6FS32</accession>
<sequence length="42" mass="4974">MFNVIFEPQFLTYYQNIKKNHPEISKELATALTELKMPGQFL</sequence>
<dbReference type="Proteomes" id="UP001238155">
    <property type="component" value="Chromosome"/>
</dbReference>
<evidence type="ECO:0000313" key="1">
    <source>
        <dbReference type="EMBL" id="KDA45701.1"/>
    </source>
</evidence>
<dbReference type="RefSeq" id="WP_263851999.1">
    <property type="nucleotide sequence ID" value="NZ_CAJKXD010000004.1"/>
</dbReference>